<reference evidence="8 9" key="1">
    <citation type="submission" date="2016-10" db="EMBL/GenBank/DDBJ databases">
        <authorList>
            <person name="de Groot N.N."/>
        </authorList>
    </citation>
    <scope>NUCLEOTIDE SEQUENCE [LARGE SCALE GENOMIC DNA]</scope>
    <source>
        <strain evidence="8 9">DSM 9179</strain>
    </source>
</reference>
<keyword evidence="2" id="KW-1003">Cell membrane</keyword>
<dbReference type="InterPro" id="IPR027417">
    <property type="entry name" value="P-loop_NTPase"/>
</dbReference>
<proteinExistence type="predicted"/>
<dbReference type="Proteomes" id="UP000199701">
    <property type="component" value="Unassembled WGS sequence"/>
</dbReference>
<keyword evidence="6" id="KW-0472">Membrane</keyword>
<evidence type="ECO:0000313" key="8">
    <source>
        <dbReference type="EMBL" id="SEW15888.1"/>
    </source>
</evidence>
<keyword evidence="1" id="KW-0813">Transport</keyword>
<sequence length="250" mass="27604">MGENLTGYEIKIENLSKSFGNLEVLKDINLTIPQGQFVAIVGHSGCGKSTLLRIIEGLDIPTVGSLSVNDKKVNGVDSNVRFIFQDARLLPWKSVLNNVLIGTKDRDKKKAEEALAHVGLLERKKVWPGILSGGQKQRVSLARALSGEPSVLLLDEPLGALDALTRLEMQNLIEGLWKEQGFTAVLVTHDVSEAVKLADRVIIIDGNSVKLDLEISLPRPRVKNNDSSYFEQKILSYLMRSDDKTDDFTI</sequence>
<dbReference type="SMART" id="SM00382">
    <property type="entry name" value="AAA"/>
    <property type="match status" value="1"/>
</dbReference>
<name>A0A1I0PPY5_9FIRM</name>
<protein>
    <submittedName>
        <fullName evidence="8">Sulfonate transport system ATP-binding protein</fullName>
    </submittedName>
</protein>
<keyword evidence="3" id="KW-0547">Nucleotide-binding</keyword>
<dbReference type="InterPro" id="IPR003439">
    <property type="entry name" value="ABC_transporter-like_ATP-bd"/>
</dbReference>
<dbReference type="PANTHER" id="PTHR42788:SF17">
    <property type="entry name" value="ALIPHATIC SULFONATES IMPORT ATP-BINDING PROTEIN SSUB"/>
    <property type="match status" value="1"/>
</dbReference>
<dbReference type="InterPro" id="IPR003593">
    <property type="entry name" value="AAA+_ATPase"/>
</dbReference>
<dbReference type="OrthoDB" id="9801958at2"/>
<evidence type="ECO:0000259" key="7">
    <source>
        <dbReference type="PROSITE" id="PS50893"/>
    </source>
</evidence>
<dbReference type="InterPro" id="IPR017871">
    <property type="entry name" value="ABC_transporter-like_CS"/>
</dbReference>
<evidence type="ECO:0000313" key="9">
    <source>
        <dbReference type="Proteomes" id="UP000199701"/>
    </source>
</evidence>
<feature type="domain" description="ABC transporter" evidence="7">
    <location>
        <begin position="10"/>
        <end position="231"/>
    </location>
</feature>
<keyword evidence="4 8" id="KW-0067">ATP-binding</keyword>
<organism evidence="8 9">
    <name type="scientific">[Clostridium] fimetarium</name>
    <dbReference type="NCBI Taxonomy" id="99656"/>
    <lineage>
        <taxon>Bacteria</taxon>
        <taxon>Bacillati</taxon>
        <taxon>Bacillota</taxon>
        <taxon>Clostridia</taxon>
        <taxon>Lachnospirales</taxon>
        <taxon>Lachnospiraceae</taxon>
    </lineage>
</organism>
<dbReference type="Gene3D" id="3.40.50.300">
    <property type="entry name" value="P-loop containing nucleotide triphosphate hydrolases"/>
    <property type="match status" value="1"/>
</dbReference>
<dbReference type="CDD" id="cd03293">
    <property type="entry name" value="ABC_NrtD_SsuB_transporters"/>
    <property type="match status" value="1"/>
</dbReference>
<evidence type="ECO:0000256" key="6">
    <source>
        <dbReference type="ARBA" id="ARBA00023136"/>
    </source>
</evidence>
<evidence type="ECO:0000256" key="5">
    <source>
        <dbReference type="ARBA" id="ARBA00022967"/>
    </source>
</evidence>
<dbReference type="PROSITE" id="PS00211">
    <property type="entry name" value="ABC_TRANSPORTER_1"/>
    <property type="match status" value="1"/>
</dbReference>
<dbReference type="RefSeq" id="WP_092452806.1">
    <property type="nucleotide sequence ID" value="NZ_FOJI01000005.1"/>
</dbReference>
<dbReference type="Pfam" id="PF00005">
    <property type="entry name" value="ABC_tran"/>
    <property type="match status" value="1"/>
</dbReference>
<dbReference type="AlphaFoldDB" id="A0A1I0PPY5"/>
<gene>
    <name evidence="8" type="ORF">SAMN05421659_105214</name>
</gene>
<evidence type="ECO:0000256" key="4">
    <source>
        <dbReference type="ARBA" id="ARBA00022840"/>
    </source>
</evidence>
<keyword evidence="9" id="KW-1185">Reference proteome</keyword>
<evidence type="ECO:0000256" key="1">
    <source>
        <dbReference type="ARBA" id="ARBA00022448"/>
    </source>
</evidence>
<dbReference type="EMBL" id="FOJI01000005">
    <property type="protein sequence ID" value="SEW15888.1"/>
    <property type="molecule type" value="Genomic_DNA"/>
</dbReference>
<dbReference type="InterPro" id="IPR050166">
    <property type="entry name" value="ABC_transporter_ATP-bind"/>
</dbReference>
<dbReference type="PANTHER" id="PTHR42788">
    <property type="entry name" value="TAURINE IMPORT ATP-BINDING PROTEIN-RELATED"/>
    <property type="match status" value="1"/>
</dbReference>
<evidence type="ECO:0000256" key="3">
    <source>
        <dbReference type="ARBA" id="ARBA00022741"/>
    </source>
</evidence>
<accession>A0A1I0PPY5</accession>
<evidence type="ECO:0000256" key="2">
    <source>
        <dbReference type="ARBA" id="ARBA00022475"/>
    </source>
</evidence>
<dbReference type="STRING" id="99656.SAMN05421659_105214"/>
<dbReference type="GO" id="GO:0016887">
    <property type="term" value="F:ATP hydrolysis activity"/>
    <property type="evidence" value="ECO:0007669"/>
    <property type="project" value="InterPro"/>
</dbReference>
<dbReference type="SUPFAM" id="SSF52540">
    <property type="entry name" value="P-loop containing nucleoside triphosphate hydrolases"/>
    <property type="match status" value="1"/>
</dbReference>
<keyword evidence="5" id="KW-1278">Translocase</keyword>
<dbReference type="PROSITE" id="PS50893">
    <property type="entry name" value="ABC_TRANSPORTER_2"/>
    <property type="match status" value="1"/>
</dbReference>
<dbReference type="GO" id="GO:0005524">
    <property type="term" value="F:ATP binding"/>
    <property type="evidence" value="ECO:0007669"/>
    <property type="project" value="UniProtKB-KW"/>
</dbReference>